<name>A0A376BDF9_ACIJO</name>
<gene>
    <name evidence="2" type="ORF">NCTC10308_00029</name>
</gene>
<dbReference type="InterPro" id="IPR002611">
    <property type="entry name" value="IstB_ATP-bd"/>
</dbReference>
<protein>
    <submittedName>
        <fullName evidence="2">Transposase/IS protein</fullName>
    </submittedName>
</protein>
<dbReference type="Proteomes" id="UP000254227">
    <property type="component" value="Unassembled WGS sequence"/>
</dbReference>
<dbReference type="AlphaFoldDB" id="A0A376BDF9"/>
<dbReference type="GO" id="GO:0005524">
    <property type="term" value="F:ATP binding"/>
    <property type="evidence" value="ECO:0007669"/>
    <property type="project" value="InterPro"/>
</dbReference>
<feature type="domain" description="IstB-like ATP-binding" evidence="1">
    <location>
        <begin position="13"/>
        <end position="98"/>
    </location>
</feature>
<reference evidence="2 3" key="1">
    <citation type="submission" date="2018-06" db="EMBL/GenBank/DDBJ databases">
        <authorList>
            <consortium name="Pathogen Informatics"/>
            <person name="Doyle S."/>
        </authorList>
    </citation>
    <scope>NUCLEOTIDE SEQUENCE [LARGE SCALE GENOMIC DNA]</scope>
    <source>
        <strain evidence="2 3">NCTC10308</strain>
    </source>
</reference>
<evidence type="ECO:0000313" key="3">
    <source>
        <dbReference type="Proteomes" id="UP000254227"/>
    </source>
</evidence>
<proteinExistence type="predicted"/>
<dbReference type="EMBL" id="UFRV01000003">
    <property type="protein sequence ID" value="SSX66797.1"/>
    <property type="molecule type" value="Genomic_DNA"/>
</dbReference>
<accession>A0A376BDF9</accession>
<organism evidence="2 3">
    <name type="scientific">Acinetobacter johnsonii</name>
    <dbReference type="NCBI Taxonomy" id="40214"/>
    <lineage>
        <taxon>Bacteria</taxon>
        <taxon>Pseudomonadati</taxon>
        <taxon>Pseudomonadota</taxon>
        <taxon>Gammaproteobacteria</taxon>
        <taxon>Moraxellales</taxon>
        <taxon>Moraxellaceae</taxon>
        <taxon>Acinetobacter</taxon>
    </lineage>
</organism>
<sequence>MNLQYDRIEQLCQKLNLPAIASQWSHHAQQTLGQDGSYADFVEAILTHEYAARQQRSQQVLMKLSGLPQVKTLEDYDFNYALGAPKSQVIELFNLSLLLEQKMWYFSGLAE</sequence>
<evidence type="ECO:0000259" key="1">
    <source>
        <dbReference type="Pfam" id="PF01695"/>
    </source>
</evidence>
<dbReference type="Pfam" id="PF01695">
    <property type="entry name" value="IstB_IS21"/>
    <property type="match status" value="1"/>
</dbReference>
<evidence type="ECO:0000313" key="2">
    <source>
        <dbReference type="EMBL" id="SSX66797.1"/>
    </source>
</evidence>